<protein>
    <submittedName>
        <fullName evidence="1">Uncharacterized protein</fullName>
    </submittedName>
</protein>
<dbReference type="EMBL" id="BTSY01000002">
    <property type="protein sequence ID" value="GMT13412.1"/>
    <property type="molecule type" value="Genomic_DNA"/>
</dbReference>
<evidence type="ECO:0000313" key="2">
    <source>
        <dbReference type="Proteomes" id="UP001432322"/>
    </source>
</evidence>
<reference evidence="1" key="1">
    <citation type="submission" date="2023-10" db="EMBL/GenBank/DDBJ databases">
        <title>Genome assembly of Pristionchus species.</title>
        <authorList>
            <person name="Yoshida K."/>
            <person name="Sommer R.J."/>
        </authorList>
    </citation>
    <scope>NUCLEOTIDE SEQUENCE</scope>
    <source>
        <strain evidence="1">RS5133</strain>
    </source>
</reference>
<accession>A0AAV5V3M6</accession>
<feature type="non-terminal residue" evidence="1">
    <location>
        <position position="100"/>
    </location>
</feature>
<feature type="non-terminal residue" evidence="1">
    <location>
        <position position="1"/>
    </location>
</feature>
<dbReference type="AlphaFoldDB" id="A0AAV5V3M6"/>
<gene>
    <name evidence="1" type="ORF">PFISCL1PPCAC_4709</name>
</gene>
<sequence length="100" mass="11071">VVVNAPRGYGKTTQAPFMAMECADMWRAAHSAKTDGRYKDPRSSCKFIVVVGSPNAAISLQEYYRKMYPSMRIGVAKDDLGLCKDDFVGTMQGQTEKVQV</sequence>
<proteinExistence type="predicted"/>
<keyword evidence="2" id="KW-1185">Reference proteome</keyword>
<name>A0AAV5V3M6_9BILA</name>
<organism evidence="1 2">
    <name type="scientific">Pristionchus fissidentatus</name>
    <dbReference type="NCBI Taxonomy" id="1538716"/>
    <lineage>
        <taxon>Eukaryota</taxon>
        <taxon>Metazoa</taxon>
        <taxon>Ecdysozoa</taxon>
        <taxon>Nematoda</taxon>
        <taxon>Chromadorea</taxon>
        <taxon>Rhabditida</taxon>
        <taxon>Rhabditina</taxon>
        <taxon>Diplogasteromorpha</taxon>
        <taxon>Diplogasteroidea</taxon>
        <taxon>Neodiplogasteridae</taxon>
        <taxon>Pristionchus</taxon>
    </lineage>
</organism>
<comment type="caution">
    <text evidence="1">The sequence shown here is derived from an EMBL/GenBank/DDBJ whole genome shotgun (WGS) entry which is preliminary data.</text>
</comment>
<evidence type="ECO:0000313" key="1">
    <source>
        <dbReference type="EMBL" id="GMT13412.1"/>
    </source>
</evidence>
<dbReference type="Proteomes" id="UP001432322">
    <property type="component" value="Unassembled WGS sequence"/>
</dbReference>